<dbReference type="EMBL" id="JAAZNV010000006">
    <property type="protein sequence ID" value="NMB91365.1"/>
    <property type="molecule type" value="Genomic_DNA"/>
</dbReference>
<dbReference type="Pfam" id="PF17479">
    <property type="entry name" value="DUF3048_C"/>
    <property type="match status" value="1"/>
</dbReference>
<keyword evidence="1" id="KW-1133">Transmembrane helix</keyword>
<evidence type="ECO:0000256" key="1">
    <source>
        <dbReference type="SAM" id="Phobius"/>
    </source>
</evidence>
<reference evidence="4 5" key="1">
    <citation type="journal article" date="2020" name="Biotechnol. Biofuels">
        <title>New insights from the biogas microbiome by comprehensive genome-resolved metagenomics of nearly 1600 species originating from multiple anaerobic digesters.</title>
        <authorList>
            <person name="Campanaro S."/>
            <person name="Treu L."/>
            <person name="Rodriguez-R L.M."/>
            <person name="Kovalovszki A."/>
            <person name="Ziels R.M."/>
            <person name="Maus I."/>
            <person name="Zhu X."/>
            <person name="Kougias P.G."/>
            <person name="Basile A."/>
            <person name="Luo G."/>
            <person name="Schluter A."/>
            <person name="Konstantinidis K.T."/>
            <person name="Angelidaki I."/>
        </authorList>
    </citation>
    <scope>NUCLEOTIDE SEQUENCE [LARGE SCALE GENOMIC DNA]</scope>
    <source>
        <strain evidence="4">AS27yjCOA_202</strain>
    </source>
</reference>
<keyword evidence="1" id="KW-0812">Transmembrane</keyword>
<dbReference type="InterPro" id="IPR021416">
    <property type="entry name" value="DUF3048_N"/>
</dbReference>
<evidence type="ECO:0000313" key="5">
    <source>
        <dbReference type="Proteomes" id="UP000590542"/>
    </source>
</evidence>
<protein>
    <submittedName>
        <fullName evidence="4">DUF3048 domain-containing protein</fullName>
    </submittedName>
</protein>
<comment type="caution">
    <text evidence="4">The sequence shown here is derived from an EMBL/GenBank/DDBJ whole genome shotgun (WGS) entry which is preliminary data.</text>
</comment>
<evidence type="ECO:0000259" key="2">
    <source>
        <dbReference type="Pfam" id="PF11258"/>
    </source>
</evidence>
<accession>A0A7X9E6H2</accession>
<organism evidence="4 5">
    <name type="scientific">candidate division WWE3 bacterium</name>
    <dbReference type="NCBI Taxonomy" id="2053526"/>
    <lineage>
        <taxon>Bacteria</taxon>
        <taxon>Katanobacteria</taxon>
    </lineage>
</organism>
<evidence type="ECO:0000259" key="3">
    <source>
        <dbReference type="Pfam" id="PF17479"/>
    </source>
</evidence>
<keyword evidence="1" id="KW-0472">Membrane</keyword>
<feature type="domain" description="DUF3048" evidence="3">
    <location>
        <begin position="283"/>
        <end position="402"/>
    </location>
</feature>
<name>A0A7X9E6H2_UNCKA</name>
<dbReference type="Gene3D" id="3.50.90.10">
    <property type="entry name" value="YerB-like"/>
    <property type="match status" value="1"/>
</dbReference>
<proteinExistence type="predicted"/>
<evidence type="ECO:0000313" key="4">
    <source>
        <dbReference type="EMBL" id="NMB91365.1"/>
    </source>
</evidence>
<dbReference type="SUPFAM" id="SSF159774">
    <property type="entry name" value="YerB-like"/>
    <property type="match status" value="1"/>
</dbReference>
<dbReference type="Pfam" id="PF11258">
    <property type="entry name" value="DUF3048"/>
    <property type="match status" value="1"/>
</dbReference>
<feature type="transmembrane region" description="Helical" evidence="1">
    <location>
        <begin position="58"/>
        <end position="76"/>
    </location>
</feature>
<dbReference type="InterPro" id="IPR035328">
    <property type="entry name" value="DUF3048_C"/>
</dbReference>
<dbReference type="InterPro" id="IPR023158">
    <property type="entry name" value="YerB-like_sf"/>
</dbReference>
<gene>
    <name evidence="4" type="ORF">GYA37_00795</name>
</gene>
<dbReference type="Proteomes" id="UP000590542">
    <property type="component" value="Unassembled WGS sequence"/>
</dbReference>
<dbReference type="AlphaFoldDB" id="A0A7X9E6H2"/>
<sequence length="416" mass="46937">MSKVSNISSDSFLQDSIDSNSLDNMNLQPLQESTSQVTTLYPEKNIMNGKGNKKALRIIKIIFALFLVLFVAWLILSKTSSGNIVSPFSNNSTVNKETKVMCDLTGEYFTEDQAAYWKDQRPFGVMINNHVDARPQSGLVYADLVYEIVAEGGITRFLAFFLSNTPEKIGPVRSTREYYLVLVKELSDAMIMHIGYSPQALIAIDTWPVRSLFRGGCESLPGCEWRDNPRNVAYEHTAFVNGVKLRELGASLGWEGKGDIRLWKFKDSADKYSQRPSASKVSIDFWTKGDYSSIFTYNQQNNSYLKYTGYDSSDQPIPTVDQETNVQVEVKNLIVQFATETSIDGDEKGRLEYQLVGSGKALVFVDGKVINATWNKSGRDDRTIFYDTDGNEVEFNRGKFWIAIVPDRNVDQVVYN</sequence>
<feature type="domain" description="DUF3048" evidence="2">
    <location>
        <begin position="104"/>
        <end position="247"/>
    </location>
</feature>